<dbReference type="GO" id="GO:0005384">
    <property type="term" value="F:manganese ion transmembrane transporter activity"/>
    <property type="evidence" value="ECO:0007669"/>
    <property type="project" value="TreeGrafter"/>
</dbReference>
<reference evidence="7 8" key="1">
    <citation type="submission" date="2018-11" db="EMBL/GenBank/DDBJ databases">
        <title>Rhodococcus spongicola sp. nov. and Rhodococcus xishaensis sp. nov. from marine sponges.</title>
        <authorList>
            <person name="Li L."/>
            <person name="Lin H.W."/>
        </authorList>
    </citation>
    <scope>NUCLEOTIDE SEQUENCE [LARGE SCALE GENOMIC DNA]</scope>
    <source>
        <strain evidence="7 8">LHW51113</strain>
    </source>
</reference>
<keyword evidence="3 6" id="KW-0812">Transmembrane</keyword>
<dbReference type="OrthoDB" id="9787548at2"/>
<feature type="transmembrane region" description="Helical" evidence="6">
    <location>
        <begin position="303"/>
        <end position="323"/>
    </location>
</feature>
<dbReference type="NCBIfam" id="NF037982">
    <property type="entry name" value="Nramp_1"/>
    <property type="match status" value="1"/>
</dbReference>
<feature type="transmembrane region" description="Helical" evidence="6">
    <location>
        <begin position="174"/>
        <end position="195"/>
    </location>
</feature>
<feature type="transmembrane region" description="Helical" evidence="6">
    <location>
        <begin position="257"/>
        <end position="282"/>
    </location>
</feature>
<keyword evidence="4 6" id="KW-1133">Transmembrane helix</keyword>
<dbReference type="Pfam" id="PF01566">
    <property type="entry name" value="Nramp"/>
    <property type="match status" value="1"/>
</dbReference>
<dbReference type="RefSeq" id="WP_127951016.1">
    <property type="nucleotide sequence ID" value="NZ_RKLO01000001.1"/>
</dbReference>
<evidence type="ECO:0000256" key="2">
    <source>
        <dbReference type="ARBA" id="ARBA00022448"/>
    </source>
</evidence>
<feature type="transmembrane region" description="Helical" evidence="6">
    <location>
        <begin position="68"/>
        <end position="91"/>
    </location>
</feature>
<feature type="transmembrane region" description="Helical" evidence="6">
    <location>
        <begin position="97"/>
        <end position="123"/>
    </location>
</feature>
<evidence type="ECO:0000313" key="7">
    <source>
        <dbReference type="EMBL" id="RVW05856.1"/>
    </source>
</evidence>
<dbReference type="EMBL" id="RKLO01000001">
    <property type="protein sequence ID" value="RVW05856.1"/>
    <property type="molecule type" value="Genomic_DNA"/>
</dbReference>
<organism evidence="7 8">
    <name type="scientific">Rhodococcus xishaensis</name>
    <dbReference type="NCBI Taxonomy" id="2487364"/>
    <lineage>
        <taxon>Bacteria</taxon>
        <taxon>Bacillati</taxon>
        <taxon>Actinomycetota</taxon>
        <taxon>Actinomycetes</taxon>
        <taxon>Mycobacteriales</taxon>
        <taxon>Nocardiaceae</taxon>
        <taxon>Rhodococcus</taxon>
    </lineage>
</organism>
<feature type="transmembrane region" description="Helical" evidence="6">
    <location>
        <begin position="29"/>
        <end position="47"/>
    </location>
</feature>
<accession>A0A438B4D0</accession>
<keyword evidence="5 6" id="KW-0472">Membrane</keyword>
<dbReference type="GO" id="GO:0015086">
    <property type="term" value="F:cadmium ion transmembrane transporter activity"/>
    <property type="evidence" value="ECO:0007669"/>
    <property type="project" value="TreeGrafter"/>
</dbReference>
<keyword evidence="2" id="KW-0813">Transport</keyword>
<dbReference type="GO" id="GO:0034755">
    <property type="term" value="P:iron ion transmembrane transport"/>
    <property type="evidence" value="ECO:0007669"/>
    <property type="project" value="TreeGrafter"/>
</dbReference>
<evidence type="ECO:0000256" key="3">
    <source>
        <dbReference type="ARBA" id="ARBA00022692"/>
    </source>
</evidence>
<dbReference type="PANTHER" id="PTHR11706:SF33">
    <property type="entry name" value="NATURAL RESISTANCE-ASSOCIATED MACROPHAGE PROTEIN 2"/>
    <property type="match status" value="1"/>
</dbReference>
<gene>
    <name evidence="7" type="ORF">EGT50_02635</name>
</gene>
<feature type="transmembrane region" description="Helical" evidence="6">
    <location>
        <begin position="216"/>
        <end position="237"/>
    </location>
</feature>
<dbReference type="Gene3D" id="1.20.1740.10">
    <property type="entry name" value="Amino acid/polyamine transporter I"/>
    <property type="match status" value="1"/>
</dbReference>
<dbReference type="InterPro" id="IPR001046">
    <property type="entry name" value="NRAMP_fam"/>
</dbReference>
<comment type="subcellular location">
    <subcellularLocation>
        <location evidence="1">Membrane</location>
        <topology evidence="1">Multi-pass membrane protein</topology>
    </subcellularLocation>
</comment>
<feature type="transmembrane region" description="Helical" evidence="6">
    <location>
        <begin position="329"/>
        <end position="350"/>
    </location>
</feature>
<name>A0A438B4D0_9NOCA</name>
<dbReference type="PANTHER" id="PTHR11706">
    <property type="entry name" value="SOLUTE CARRIER PROTEIN FAMILY 11 MEMBER"/>
    <property type="match status" value="1"/>
</dbReference>
<dbReference type="AlphaFoldDB" id="A0A438B4D0"/>
<comment type="caution">
    <text evidence="7">The sequence shown here is derived from an EMBL/GenBank/DDBJ whole genome shotgun (WGS) entry which is preliminary data.</text>
</comment>
<keyword evidence="8" id="KW-1185">Reference proteome</keyword>
<evidence type="ECO:0000256" key="5">
    <source>
        <dbReference type="ARBA" id="ARBA00023136"/>
    </source>
</evidence>
<protein>
    <submittedName>
        <fullName evidence="7">Divalent metal cation transporter</fullName>
    </submittedName>
</protein>
<evidence type="ECO:0000256" key="6">
    <source>
        <dbReference type="SAM" id="Phobius"/>
    </source>
</evidence>
<sequence>MAGPAFIVGAWQFGPGALATSIQAGSEYGYALVWVLACSAIFSLTYADMSVRLGIRTPVSLISSVKEVLGRGAGVAAGVGVFCITLCFSVGNAVGSGLGLSLVFGGSPLVWSVVCTVAVGMILLFRNVYRVVERIVVAAIAIMAATFVISAVIAKPDWYEAVNSMIPSIPPGAQLLVVAIVGTNFSLNAAFFASYTTHERNRTEAQYREATVVGTIPGIVAPTVMSSLVMIVSAAVLGREGIEATTFAALAKIFEPLAGPVGSTIFAIGLTGAAFSSMVANATGGGIIFSDALGKGPTSSSTTAKFASGAILTVGLVVTLVVQANPIQLIIGAQALTVLVAPLLGFLLFVMSNNTALMGPLRNKPWQNVLGVLGFCAILSVSALFVYQMLT</sequence>
<proteinExistence type="predicted"/>
<evidence type="ECO:0000256" key="4">
    <source>
        <dbReference type="ARBA" id="ARBA00022989"/>
    </source>
</evidence>
<feature type="transmembrane region" description="Helical" evidence="6">
    <location>
        <begin position="135"/>
        <end position="154"/>
    </location>
</feature>
<evidence type="ECO:0000313" key="8">
    <source>
        <dbReference type="Proteomes" id="UP000283479"/>
    </source>
</evidence>
<dbReference type="Proteomes" id="UP000283479">
    <property type="component" value="Unassembled WGS sequence"/>
</dbReference>
<feature type="transmembrane region" description="Helical" evidence="6">
    <location>
        <begin position="370"/>
        <end position="390"/>
    </location>
</feature>
<evidence type="ECO:0000256" key="1">
    <source>
        <dbReference type="ARBA" id="ARBA00004141"/>
    </source>
</evidence>
<dbReference type="GO" id="GO:0005886">
    <property type="term" value="C:plasma membrane"/>
    <property type="evidence" value="ECO:0007669"/>
    <property type="project" value="TreeGrafter"/>
</dbReference>